<protein>
    <submittedName>
        <fullName evidence="1">Uncharacterized protein</fullName>
    </submittedName>
</protein>
<sequence>MEHCQAPRGLFIVAGAGRGGHGGRGGPGGRVARLVPNLRTKSSLIQLVLNELLRDCCFALSAFHPTLVESRRSQLRED</sequence>
<dbReference type="AlphaFoldDB" id="A0A5B7JZ65"/>
<keyword evidence="2" id="KW-1185">Reference proteome</keyword>
<gene>
    <name evidence="1" type="ORF">E2C01_095350</name>
</gene>
<accession>A0A5B7JZ65</accession>
<proteinExistence type="predicted"/>
<dbReference type="Proteomes" id="UP000324222">
    <property type="component" value="Unassembled WGS sequence"/>
</dbReference>
<name>A0A5B7JZ65_PORTR</name>
<comment type="caution">
    <text evidence="1">The sequence shown here is derived from an EMBL/GenBank/DDBJ whole genome shotgun (WGS) entry which is preliminary data.</text>
</comment>
<organism evidence="1 2">
    <name type="scientific">Portunus trituberculatus</name>
    <name type="common">Swimming crab</name>
    <name type="synonym">Neptunus trituberculatus</name>
    <dbReference type="NCBI Taxonomy" id="210409"/>
    <lineage>
        <taxon>Eukaryota</taxon>
        <taxon>Metazoa</taxon>
        <taxon>Ecdysozoa</taxon>
        <taxon>Arthropoda</taxon>
        <taxon>Crustacea</taxon>
        <taxon>Multicrustacea</taxon>
        <taxon>Malacostraca</taxon>
        <taxon>Eumalacostraca</taxon>
        <taxon>Eucarida</taxon>
        <taxon>Decapoda</taxon>
        <taxon>Pleocyemata</taxon>
        <taxon>Brachyura</taxon>
        <taxon>Eubrachyura</taxon>
        <taxon>Portunoidea</taxon>
        <taxon>Portunidae</taxon>
        <taxon>Portuninae</taxon>
        <taxon>Portunus</taxon>
    </lineage>
</organism>
<evidence type="ECO:0000313" key="2">
    <source>
        <dbReference type="Proteomes" id="UP000324222"/>
    </source>
</evidence>
<dbReference type="EMBL" id="VSRR010120482">
    <property type="protein sequence ID" value="MPC99905.1"/>
    <property type="molecule type" value="Genomic_DNA"/>
</dbReference>
<evidence type="ECO:0000313" key="1">
    <source>
        <dbReference type="EMBL" id="MPC99905.1"/>
    </source>
</evidence>
<reference evidence="1 2" key="1">
    <citation type="submission" date="2019-05" db="EMBL/GenBank/DDBJ databases">
        <title>Another draft genome of Portunus trituberculatus and its Hox gene families provides insights of decapod evolution.</title>
        <authorList>
            <person name="Jeong J.-H."/>
            <person name="Song I."/>
            <person name="Kim S."/>
            <person name="Choi T."/>
            <person name="Kim D."/>
            <person name="Ryu S."/>
            <person name="Kim W."/>
        </authorList>
    </citation>
    <scope>NUCLEOTIDE SEQUENCE [LARGE SCALE GENOMIC DNA]</scope>
    <source>
        <tissue evidence="1">Muscle</tissue>
    </source>
</reference>